<dbReference type="Proteomes" id="UP000789342">
    <property type="component" value="Unassembled WGS sequence"/>
</dbReference>
<protein>
    <submittedName>
        <fullName evidence="1">8200_t:CDS:1</fullName>
    </submittedName>
</protein>
<evidence type="ECO:0000313" key="2">
    <source>
        <dbReference type="Proteomes" id="UP000789342"/>
    </source>
</evidence>
<organism evidence="1 2">
    <name type="scientific">Acaulospora morrowiae</name>
    <dbReference type="NCBI Taxonomy" id="94023"/>
    <lineage>
        <taxon>Eukaryota</taxon>
        <taxon>Fungi</taxon>
        <taxon>Fungi incertae sedis</taxon>
        <taxon>Mucoromycota</taxon>
        <taxon>Glomeromycotina</taxon>
        <taxon>Glomeromycetes</taxon>
        <taxon>Diversisporales</taxon>
        <taxon>Acaulosporaceae</taxon>
        <taxon>Acaulospora</taxon>
    </lineage>
</organism>
<name>A0A9N8WK20_9GLOM</name>
<dbReference type="EMBL" id="CAJVPV010001067">
    <property type="protein sequence ID" value="CAG8485240.1"/>
    <property type="molecule type" value="Genomic_DNA"/>
</dbReference>
<proteinExistence type="predicted"/>
<accession>A0A9N8WK20</accession>
<reference evidence="1" key="1">
    <citation type="submission" date="2021-06" db="EMBL/GenBank/DDBJ databases">
        <authorList>
            <person name="Kallberg Y."/>
            <person name="Tangrot J."/>
            <person name="Rosling A."/>
        </authorList>
    </citation>
    <scope>NUCLEOTIDE SEQUENCE</scope>
    <source>
        <strain evidence="1">CL551</strain>
    </source>
</reference>
<gene>
    <name evidence="1" type="ORF">AMORRO_LOCUS2507</name>
</gene>
<sequence length="45" mass="5601">MLRIYGYRLGINLRHVRKDKILSISLNYGQNSYIQRNYEKYMDFR</sequence>
<keyword evidence="2" id="KW-1185">Reference proteome</keyword>
<evidence type="ECO:0000313" key="1">
    <source>
        <dbReference type="EMBL" id="CAG8485240.1"/>
    </source>
</evidence>
<dbReference type="AlphaFoldDB" id="A0A9N8WK20"/>
<comment type="caution">
    <text evidence="1">The sequence shown here is derived from an EMBL/GenBank/DDBJ whole genome shotgun (WGS) entry which is preliminary data.</text>
</comment>